<protein>
    <submittedName>
        <fullName evidence="1">Uncharacterized protein</fullName>
    </submittedName>
</protein>
<evidence type="ECO:0000313" key="2">
    <source>
        <dbReference type="Proteomes" id="UP000199297"/>
    </source>
</evidence>
<dbReference type="OrthoDB" id="7041745at2"/>
<name>A0A1H7PZE7_9GAMM</name>
<reference evidence="2" key="1">
    <citation type="submission" date="2016-10" db="EMBL/GenBank/DDBJ databases">
        <authorList>
            <person name="Varghese N."/>
            <person name="Submissions S."/>
        </authorList>
    </citation>
    <scope>NUCLEOTIDE SEQUENCE [LARGE SCALE GENOMIC DNA]</scope>
    <source>
        <strain evidence="2">CGMCC 1.9127</strain>
    </source>
</reference>
<organism evidence="1 2">
    <name type="scientific">Colwellia chukchiensis</name>
    <dbReference type="NCBI Taxonomy" id="641665"/>
    <lineage>
        <taxon>Bacteria</taxon>
        <taxon>Pseudomonadati</taxon>
        <taxon>Pseudomonadota</taxon>
        <taxon>Gammaproteobacteria</taxon>
        <taxon>Alteromonadales</taxon>
        <taxon>Colwelliaceae</taxon>
        <taxon>Colwellia</taxon>
    </lineage>
</organism>
<accession>A0A1H7PZE7</accession>
<sequence>MSDEYKKKIGVPESHALNIVSSQWSQRKGQDTDTYECEELNEQGDVIARYTIKDSTSIYPPFGRSITWTQSAVLDS</sequence>
<keyword evidence="2" id="KW-1185">Reference proteome</keyword>
<dbReference type="Proteomes" id="UP000199297">
    <property type="component" value="Unassembled WGS sequence"/>
</dbReference>
<dbReference type="RefSeq" id="WP_085284099.1">
    <property type="nucleotide sequence ID" value="NZ_FOBI01000010.1"/>
</dbReference>
<dbReference type="STRING" id="641665.GCA_002104455_02480"/>
<dbReference type="AlphaFoldDB" id="A0A1H7PZE7"/>
<proteinExistence type="predicted"/>
<evidence type="ECO:0000313" key="1">
    <source>
        <dbReference type="EMBL" id="SEL40635.1"/>
    </source>
</evidence>
<gene>
    <name evidence="1" type="ORF">SAMN05216262_11080</name>
</gene>
<dbReference type="EMBL" id="FOBI01000010">
    <property type="protein sequence ID" value="SEL40635.1"/>
    <property type="molecule type" value="Genomic_DNA"/>
</dbReference>